<dbReference type="SUPFAM" id="SSF55874">
    <property type="entry name" value="ATPase domain of HSP90 chaperone/DNA topoisomerase II/histidine kinase"/>
    <property type="match status" value="1"/>
</dbReference>
<feature type="transmembrane region" description="Helical" evidence="1">
    <location>
        <begin position="27"/>
        <end position="44"/>
    </location>
</feature>
<proteinExistence type="predicted"/>
<dbReference type="PANTHER" id="PTHR34220:SF7">
    <property type="entry name" value="SENSOR HISTIDINE KINASE YPDA"/>
    <property type="match status" value="1"/>
</dbReference>
<dbReference type="RefSeq" id="WP_249657853.1">
    <property type="nucleotide sequence ID" value="NZ_JAMFMA010000003.1"/>
</dbReference>
<dbReference type="Pfam" id="PF06580">
    <property type="entry name" value="His_kinase"/>
    <property type="match status" value="1"/>
</dbReference>
<feature type="transmembrane region" description="Helical" evidence="1">
    <location>
        <begin position="128"/>
        <end position="150"/>
    </location>
</feature>
<feature type="domain" description="Signal transduction histidine kinase internal region" evidence="2">
    <location>
        <begin position="169"/>
        <end position="247"/>
    </location>
</feature>
<gene>
    <name evidence="3" type="ORF">M3P19_11630</name>
</gene>
<dbReference type="Proteomes" id="UP001203607">
    <property type="component" value="Unassembled WGS sequence"/>
</dbReference>
<keyword evidence="4" id="KW-1185">Reference proteome</keyword>
<feature type="transmembrane region" description="Helical" evidence="1">
    <location>
        <begin position="56"/>
        <end position="74"/>
    </location>
</feature>
<keyword evidence="1" id="KW-0472">Membrane</keyword>
<evidence type="ECO:0000256" key="1">
    <source>
        <dbReference type="SAM" id="Phobius"/>
    </source>
</evidence>
<dbReference type="Gene3D" id="3.30.565.10">
    <property type="entry name" value="Histidine kinase-like ATPase, C-terminal domain"/>
    <property type="match status" value="1"/>
</dbReference>
<keyword evidence="1" id="KW-1133">Transmembrane helix</keyword>
<keyword evidence="3" id="KW-0808">Transferase</keyword>
<evidence type="ECO:0000259" key="2">
    <source>
        <dbReference type="Pfam" id="PF06580"/>
    </source>
</evidence>
<accession>A0ABT0PW13</accession>
<keyword evidence="1" id="KW-0812">Transmembrane</keyword>
<dbReference type="InterPro" id="IPR010559">
    <property type="entry name" value="Sig_transdc_His_kin_internal"/>
</dbReference>
<protein>
    <submittedName>
        <fullName evidence="3">Histidine kinase</fullName>
    </submittedName>
</protein>
<feature type="transmembrane region" description="Helical" evidence="1">
    <location>
        <begin position="86"/>
        <end position="108"/>
    </location>
</feature>
<keyword evidence="3" id="KW-0418">Kinase</keyword>
<reference evidence="3 4" key="1">
    <citation type="submission" date="2022-05" db="EMBL/GenBank/DDBJ databases">
        <authorList>
            <person name="Park J.-S."/>
        </authorList>
    </citation>
    <scope>NUCLEOTIDE SEQUENCE [LARGE SCALE GENOMIC DNA]</scope>
    <source>
        <strain evidence="3 4">2012CJ35-5</strain>
    </source>
</reference>
<dbReference type="InterPro" id="IPR050640">
    <property type="entry name" value="Bact_2-comp_sensor_kinase"/>
</dbReference>
<comment type="caution">
    <text evidence="3">The sequence shown here is derived from an EMBL/GenBank/DDBJ whole genome shotgun (WGS) entry which is preliminary data.</text>
</comment>
<dbReference type="PANTHER" id="PTHR34220">
    <property type="entry name" value="SENSOR HISTIDINE KINASE YPDA"/>
    <property type="match status" value="1"/>
</dbReference>
<name>A0ABT0PW13_9FLAO</name>
<dbReference type="EMBL" id="JAMFMA010000003">
    <property type="protein sequence ID" value="MCL6274663.1"/>
    <property type="molecule type" value="Genomic_DNA"/>
</dbReference>
<dbReference type="InterPro" id="IPR036890">
    <property type="entry name" value="HATPase_C_sf"/>
</dbReference>
<dbReference type="GO" id="GO:0016301">
    <property type="term" value="F:kinase activity"/>
    <property type="evidence" value="ECO:0007669"/>
    <property type="project" value="UniProtKB-KW"/>
</dbReference>
<evidence type="ECO:0000313" key="4">
    <source>
        <dbReference type="Proteomes" id="UP001203607"/>
    </source>
</evidence>
<organism evidence="3 4">
    <name type="scientific">Flagellimonas spongiicola</name>
    <dbReference type="NCBI Taxonomy" id="2942208"/>
    <lineage>
        <taxon>Bacteria</taxon>
        <taxon>Pseudomonadati</taxon>
        <taxon>Bacteroidota</taxon>
        <taxon>Flavobacteriia</taxon>
        <taxon>Flavobacteriales</taxon>
        <taxon>Flavobacteriaceae</taxon>
        <taxon>Flagellimonas</taxon>
    </lineage>
</organism>
<sequence length="361" mass="42288">MYINNKLEDLLKVETPQQYNITYKHHIIFWLIYFLLNTLRWGSIHNDFALSLKTNLIGFPIHIALSYFNIYYLMPKFVYTRQYVTYALLVLACLFFMLVVKFNLTYYLVSTNVMPEGDEYTDSLTLNYAIITMFGELYVVAFATAIKVTVDWLREHSKLHDLEKRQLTTELKFLRSQVSPHFFFNTLNNIYSLTLEKSEKAPEVILKLSGLMRYLLYATRKRKQDLKSEIDCIQNYIDLERIRFNDTLEIDFGISGDLENKEIAPMLLVPLIENCFKHGASKNIGDMNITIDIDVDDDFLYFKVSNTIPKRDNNSQVATRSGGIGLSNVKKRLELGYDPNDYELSIFEKENRFHVDLKLKV</sequence>
<evidence type="ECO:0000313" key="3">
    <source>
        <dbReference type="EMBL" id="MCL6274663.1"/>
    </source>
</evidence>